<keyword evidence="6" id="KW-0690">Ribosome biogenesis</keyword>
<dbReference type="SUPFAM" id="SSF54814">
    <property type="entry name" value="Prokaryotic type KH domain (KH-domain type II)"/>
    <property type="match status" value="1"/>
</dbReference>
<proteinExistence type="inferred from homology"/>
<evidence type="ECO:0000313" key="11">
    <source>
        <dbReference type="EMBL" id="MBO8407250.1"/>
    </source>
</evidence>
<feature type="region of interest" description="G1" evidence="7">
    <location>
        <begin position="13"/>
        <end position="20"/>
    </location>
</feature>
<dbReference type="InterPro" id="IPR030388">
    <property type="entry name" value="G_ERA_dom"/>
</dbReference>
<dbReference type="NCBIfam" id="TIGR00436">
    <property type="entry name" value="era"/>
    <property type="match status" value="1"/>
</dbReference>
<name>A0A940IAL7_9PROT</name>
<dbReference type="GO" id="GO:0070181">
    <property type="term" value="F:small ribosomal subunit rRNA binding"/>
    <property type="evidence" value="ECO:0007669"/>
    <property type="project" value="UniProtKB-UniRule"/>
</dbReference>
<dbReference type="InterPro" id="IPR015946">
    <property type="entry name" value="KH_dom-like_a/b"/>
</dbReference>
<keyword evidence="4 6" id="KW-0694">RNA-binding</keyword>
<organism evidence="11 12">
    <name type="scientific">Candidatus Enterousia excrementavium</name>
    <dbReference type="NCBI Taxonomy" id="2840789"/>
    <lineage>
        <taxon>Bacteria</taxon>
        <taxon>Pseudomonadati</taxon>
        <taxon>Pseudomonadota</taxon>
        <taxon>Alphaproteobacteria</taxon>
        <taxon>Candidatus Enterousia</taxon>
    </lineage>
</organism>
<dbReference type="Pfam" id="PF01926">
    <property type="entry name" value="MMR_HSR1"/>
    <property type="match status" value="1"/>
</dbReference>
<evidence type="ECO:0000256" key="7">
    <source>
        <dbReference type="PROSITE-ProRule" id="PRU01050"/>
    </source>
</evidence>
<evidence type="ECO:0000256" key="8">
    <source>
        <dbReference type="RuleBase" id="RU003761"/>
    </source>
</evidence>
<dbReference type="PROSITE" id="PS51713">
    <property type="entry name" value="G_ERA"/>
    <property type="match status" value="1"/>
</dbReference>
<comment type="caution">
    <text evidence="11">The sequence shown here is derived from an EMBL/GenBank/DDBJ whole genome shotgun (WGS) entry which is preliminary data.</text>
</comment>
<gene>
    <name evidence="6 11" type="primary">era</name>
    <name evidence="11" type="ORF">IAC77_02180</name>
</gene>
<evidence type="ECO:0000256" key="1">
    <source>
        <dbReference type="ARBA" id="ARBA00007921"/>
    </source>
</evidence>
<evidence type="ECO:0000256" key="3">
    <source>
        <dbReference type="ARBA" id="ARBA00022741"/>
    </source>
</evidence>
<dbReference type="NCBIfam" id="TIGR00231">
    <property type="entry name" value="small_GTP"/>
    <property type="match status" value="1"/>
</dbReference>
<evidence type="ECO:0000313" key="12">
    <source>
        <dbReference type="Proteomes" id="UP000721442"/>
    </source>
</evidence>
<dbReference type="NCBIfam" id="NF000908">
    <property type="entry name" value="PRK00089.1"/>
    <property type="match status" value="1"/>
</dbReference>
<sequence>MDKTYSGFIAIVGPTNAGKSTLLNQIMGRKVSIVSHKVQTTRTNLRAVKMVGNRQLIFVDTPGIFRPARRLDRAMVGAAMDATGDADAILLVIDAQKGITGTVRGLVEKIRNHKNLFVALNKVDAVSKPDLLPITAEINEIAHPRDIFMISALKNDGVDEMLGALAAVMPAGPYLFEAHDATDVPDNLYLAELTREKIYKYIHQELPYHINVVTERVEVADDGVLDIYQKIAVRSDAHKKIVIGRGGAQLKKIGTAARHDIQDQWGVNARLHLFVRVEPNWEDMAENYTDQGLEFKK</sequence>
<dbReference type="SUPFAM" id="SSF52540">
    <property type="entry name" value="P-loop containing nucleoside triphosphate hydrolases"/>
    <property type="match status" value="1"/>
</dbReference>
<dbReference type="InterPro" id="IPR027417">
    <property type="entry name" value="P-loop_NTPase"/>
</dbReference>
<dbReference type="CDD" id="cd04163">
    <property type="entry name" value="Era"/>
    <property type="match status" value="1"/>
</dbReference>
<keyword evidence="6" id="KW-0472">Membrane</keyword>
<feature type="domain" description="KH type-2" evidence="9">
    <location>
        <begin position="202"/>
        <end position="279"/>
    </location>
</feature>
<comment type="function">
    <text evidence="6">An essential GTPase that binds both GDP and GTP, with rapid nucleotide exchange. Plays a role in 16S rRNA processing and 30S ribosomal subunit biogenesis and possibly also in cell cycle regulation and energy metabolism.</text>
</comment>
<feature type="region of interest" description="G4" evidence="7">
    <location>
        <begin position="121"/>
        <end position="124"/>
    </location>
</feature>
<evidence type="ECO:0000256" key="5">
    <source>
        <dbReference type="ARBA" id="ARBA00023134"/>
    </source>
</evidence>
<keyword evidence="6" id="KW-0963">Cytoplasm</keyword>
<keyword evidence="6" id="KW-1003">Cell membrane</keyword>
<dbReference type="Pfam" id="PF07650">
    <property type="entry name" value="KH_2"/>
    <property type="match status" value="1"/>
</dbReference>
<dbReference type="GO" id="GO:0005525">
    <property type="term" value="F:GTP binding"/>
    <property type="evidence" value="ECO:0007669"/>
    <property type="project" value="UniProtKB-UniRule"/>
</dbReference>
<dbReference type="GO" id="GO:0043024">
    <property type="term" value="F:ribosomal small subunit binding"/>
    <property type="evidence" value="ECO:0007669"/>
    <property type="project" value="TreeGrafter"/>
</dbReference>
<evidence type="ECO:0000256" key="2">
    <source>
        <dbReference type="ARBA" id="ARBA00020484"/>
    </source>
</evidence>
<dbReference type="PANTHER" id="PTHR42698">
    <property type="entry name" value="GTPASE ERA"/>
    <property type="match status" value="1"/>
</dbReference>
<evidence type="ECO:0000256" key="4">
    <source>
        <dbReference type="ARBA" id="ARBA00022884"/>
    </source>
</evidence>
<dbReference type="GO" id="GO:0005737">
    <property type="term" value="C:cytoplasm"/>
    <property type="evidence" value="ECO:0007669"/>
    <property type="project" value="UniProtKB-SubCell"/>
</dbReference>
<dbReference type="PROSITE" id="PS50823">
    <property type="entry name" value="KH_TYPE_2"/>
    <property type="match status" value="1"/>
</dbReference>
<keyword evidence="5 6" id="KW-0342">GTP-binding</keyword>
<dbReference type="PANTHER" id="PTHR42698:SF1">
    <property type="entry name" value="GTPASE ERA, MITOCHONDRIAL"/>
    <property type="match status" value="1"/>
</dbReference>
<dbReference type="GO" id="GO:0000028">
    <property type="term" value="P:ribosomal small subunit assembly"/>
    <property type="evidence" value="ECO:0007669"/>
    <property type="project" value="TreeGrafter"/>
</dbReference>
<evidence type="ECO:0000259" key="10">
    <source>
        <dbReference type="PROSITE" id="PS51713"/>
    </source>
</evidence>
<dbReference type="InterPro" id="IPR004044">
    <property type="entry name" value="KH_dom_type_2"/>
</dbReference>
<dbReference type="InterPro" id="IPR009019">
    <property type="entry name" value="KH_sf_prok-type"/>
</dbReference>
<feature type="region of interest" description="G5" evidence="7">
    <location>
        <begin position="150"/>
        <end position="152"/>
    </location>
</feature>
<comment type="subcellular location">
    <subcellularLocation>
        <location evidence="6">Cytoplasm</location>
    </subcellularLocation>
    <subcellularLocation>
        <location evidence="6">Cell membrane</location>
        <topology evidence="6">Peripheral membrane protein</topology>
    </subcellularLocation>
</comment>
<dbReference type="InterPro" id="IPR005662">
    <property type="entry name" value="GTPase_Era-like"/>
</dbReference>
<dbReference type="Proteomes" id="UP000721442">
    <property type="component" value="Unassembled WGS sequence"/>
</dbReference>
<comment type="subunit">
    <text evidence="6">Monomer.</text>
</comment>
<feature type="region of interest" description="G2" evidence="7">
    <location>
        <begin position="39"/>
        <end position="43"/>
    </location>
</feature>
<dbReference type="Gene3D" id="3.40.50.300">
    <property type="entry name" value="P-loop containing nucleotide triphosphate hydrolases"/>
    <property type="match status" value="1"/>
</dbReference>
<dbReference type="EMBL" id="JADINE010000028">
    <property type="protein sequence ID" value="MBO8407250.1"/>
    <property type="molecule type" value="Genomic_DNA"/>
</dbReference>
<dbReference type="GO" id="GO:0003924">
    <property type="term" value="F:GTPase activity"/>
    <property type="evidence" value="ECO:0007669"/>
    <property type="project" value="UniProtKB-UniRule"/>
</dbReference>
<keyword evidence="3 6" id="KW-0547">Nucleotide-binding</keyword>
<dbReference type="InterPro" id="IPR005225">
    <property type="entry name" value="Small_GTP-bd"/>
</dbReference>
<dbReference type="HAMAP" id="MF_00367">
    <property type="entry name" value="GTPase_Era"/>
    <property type="match status" value="1"/>
</dbReference>
<dbReference type="Gene3D" id="3.30.300.20">
    <property type="match status" value="1"/>
</dbReference>
<dbReference type="GO" id="GO:0005886">
    <property type="term" value="C:plasma membrane"/>
    <property type="evidence" value="ECO:0007669"/>
    <property type="project" value="UniProtKB-SubCell"/>
</dbReference>
<evidence type="ECO:0000259" key="9">
    <source>
        <dbReference type="PROSITE" id="PS50823"/>
    </source>
</evidence>
<feature type="region of interest" description="G3" evidence="7">
    <location>
        <begin position="60"/>
        <end position="63"/>
    </location>
</feature>
<feature type="binding site" evidence="6">
    <location>
        <begin position="121"/>
        <end position="124"/>
    </location>
    <ligand>
        <name>GTP</name>
        <dbReference type="ChEBI" id="CHEBI:37565"/>
    </ligand>
</feature>
<protein>
    <recommendedName>
        <fullName evidence="2 6">GTPase Era</fullName>
    </recommendedName>
</protein>
<feature type="binding site" evidence="6">
    <location>
        <begin position="13"/>
        <end position="20"/>
    </location>
    <ligand>
        <name>GTP</name>
        <dbReference type="ChEBI" id="CHEBI:37565"/>
    </ligand>
</feature>
<comment type="similarity">
    <text evidence="1 6 7 8">Belongs to the TRAFAC class TrmE-Era-EngA-EngB-Septin-like GTPase superfamily. Era GTPase family.</text>
</comment>
<reference evidence="11" key="1">
    <citation type="submission" date="2020-10" db="EMBL/GenBank/DDBJ databases">
        <authorList>
            <person name="Gilroy R."/>
        </authorList>
    </citation>
    <scope>NUCLEOTIDE SEQUENCE</scope>
    <source>
        <strain evidence="11">B1-16210</strain>
    </source>
</reference>
<evidence type="ECO:0000256" key="6">
    <source>
        <dbReference type="HAMAP-Rule" id="MF_00367"/>
    </source>
</evidence>
<dbReference type="CDD" id="cd22534">
    <property type="entry name" value="KH-II_Era"/>
    <property type="match status" value="1"/>
</dbReference>
<dbReference type="AlphaFoldDB" id="A0A940IAL7"/>
<keyword evidence="6" id="KW-0699">rRNA-binding</keyword>
<dbReference type="InterPro" id="IPR006073">
    <property type="entry name" value="GTP-bd"/>
</dbReference>
<feature type="binding site" evidence="6">
    <location>
        <begin position="60"/>
        <end position="64"/>
    </location>
    <ligand>
        <name>GTP</name>
        <dbReference type="ChEBI" id="CHEBI:37565"/>
    </ligand>
</feature>
<accession>A0A940IAL7</accession>
<reference evidence="11" key="2">
    <citation type="journal article" date="2021" name="PeerJ">
        <title>Extensive microbial diversity within the chicken gut microbiome revealed by metagenomics and culture.</title>
        <authorList>
            <person name="Gilroy R."/>
            <person name="Ravi A."/>
            <person name="Getino M."/>
            <person name="Pursley I."/>
            <person name="Horton D.L."/>
            <person name="Alikhan N.F."/>
            <person name="Baker D."/>
            <person name="Gharbi K."/>
            <person name="Hall N."/>
            <person name="Watson M."/>
            <person name="Adriaenssens E.M."/>
            <person name="Foster-Nyarko E."/>
            <person name="Jarju S."/>
            <person name="Secka A."/>
            <person name="Antonio M."/>
            <person name="Oren A."/>
            <person name="Chaudhuri R.R."/>
            <person name="La Ragione R."/>
            <person name="Hildebrand F."/>
            <person name="Pallen M.J."/>
        </authorList>
    </citation>
    <scope>NUCLEOTIDE SEQUENCE</scope>
    <source>
        <strain evidence="11">B1-16210</strain>
    </source>
</reference>
<feature type="domain" description="Era-type G" evidence="10">
    <location>
        <begin position="5"/>
        <end position="171"/>
    </location>
</feature>